<proteinExistence type="predicted"/>
<evidence type="ECO:0000256" key="2">
    <source>
        <dbReference type="SAM" id="SignalP"/>
    </source>
</evidence>
<protein>
    <submittedName>
        <fullName evidence="3">Uncharacterized protein</fullName>
    </submittedName>
</protein>
<keyword evidence="4" id="KW-1185">Reference proteome</keyword>
<keyword evidence="1" id="KW-0472">Membrane</keyword>
<dbReference type="Proteomes" id="UP000886520">
    <property type="component" value="Chromosome 1"/>
</dbReference>
<feature type="chain" id="PRO_5039395261" evidence="2">
    <location>
        <begin position="28"/>
        <end position="471"/>
    </location>
</feature>
<keyword evidence="2" id="KW-0732">Signal</keyword>
<feature type="transmembrane region" description="Helical" evidence="1">
    <location>
        <begin position="43"/>
        <end position="69"/>
    </location>
</feature>
<comment type="caution">
    <text evidence="3">The sequence shown here is derived from an EMBL/GenBank/DDBJ whole genome shotgun (WGS) entry which is preliminary data.</text>
</comment>
<sequence length="471" mass="53291">MIHFPITLIFAAAVAVVSTTTSRPCAASDVVDMAKYDKALLYFQFALGCWQIIQLTPVGFLIKALFLWLETFFAKLPTLVTMDSSFVDVDGSLDVVNLSAEGVLVETTLRWHNHSCIFQLEKKKSQASQFTGAGEPTADPTDHDVELQQDVDFDLFLTAKIDWHSPVKYYITDVKFWHRVMAVFRKNCLLPVKSRKVFFGAVDTAEVMSPMDVLDEVLLKHRFVIDGRAWVLPVRNPEEETKLLASMSLAGLYVQVKGYSKLAIGILTLLTTLLQFSDRLRWWVYDRVSATLALPMQYLVDRLAGLRARQKIYNTMATYWERLPPCNDCQARVLRLRSGARFYSLCNVKCNDLRLLGRLPVRSLDAQYAGVDPKESNDFIEGSICTRPDGTVEFFISWGAYFSLLYISSRHVDKSKALLRCFYTFQSGALLSKEGSHVKVLSMGVTPLLLKWDDTVIKLNQWEAVGSVTVK</sequence>
<dbReference type="EMBL" id="JABFUD020000001">
    <property type="protein sequence ID" value="KAI5084278.1"/>
    <property type="molecule type" value="Genomic_DNA"/>
</dbReference>
<reference evidence="3" key="1">
    <citation type="submission" date="2021-01" db="EMBL/GenBank/DDBJ databases">
        <title>Adiantum capillus-veneris genome.</title>
        <authorList>
            <person name="Fang Y."/>
            <person name="Liao Q."/>
        </authorList>
    </citation>
    <scope>NUCLEOTIDE SEQUENCE</scope>
    <source>
        <strain evidence="3">H3</strain>
        <tissue evidence="3">Leaf</tissue>
    </source>
</reference>
<evidence type="ECO:0000313" key="4">
    <source>
        <dbReference type="Proteomes" id="UP000886520"/>
    </source>
</evidence>
<name>A0A9D4ZQQ9_ADICA</name>
<gene>
    <name evidence="3" type="ORF">GOP47_0000447</name>
</gene>
<keyword evidence="1" id="KW-1133">Transmembrane helix</keyword>
<evidence type="ECO:0000313" key="3">
    <source>
        <dbReference type="EMBL" id="KAI5084278.1"/>
    </source>
</evidence>
<evidence type="ECO:0000256" key="1">
    <source>
        <dbReference type="SAM" id="Phobius"/>
    </source>
</evidence>
<dbReference type="AlphaFoldDB" id="A0A9D4ZQQ9"/>
<organism evidence="3 4">
    <name type="scientific">Adiantum capillus-veneris</name>
    <name type="common">Maidenhair fern</name>
    <dbReference type="NCBI Taxonomy" id="13818"/>
    <lineage>
        <taxon>Eukaryota</taxon>
        <taxon>Viridiplantae</taxon>
        <taxon>Streptophyta</taxon>
        <taxon>Embryophyta</taxon>
        <taxon>Tracheophyta</taxon>
        <taxon>Polypodiopsida</taxon>
        <taxon>Polypodiidae</taxon>
        <taxon>Polypodiales</taxon>
        <taxon>Pteridineae</taxon>
        <taxon>Pteridaceae</taxon>
        <taxon>Vittarioideae</taxon>
        <taxon>Adiantum</taxon>
    </lineage>
</organism>
<feature type="signal peptide" evidence="2">
    <location>
        <begin position="1"/>
        <end position="27"/>
    </location>
</feature>
<accession>A0A9D4ZQQ9</accession>
<keyword evidence="1" id="KW-0812">Transmembrane</keyword>